<dbReference type="CDD" id="cd12283">
    <property type="entry name" value="RRM1_RBM39_like"/>
    <property type="match status" value="1"/>
</dbReference>
<gene>
    <name evidence="7" type="ORF">NQ315_004867</name>
</gene>
<evidence type="ECO:0000256" key="1">
    <source>
        <dbReference type="ARBA" id="ARBA00022553"/>
    </source>
</evidence>
<dbReference type="Gene3D" id="3.30.70.330">
    <property type="match status" value="3"/>
</dbReference>
<keyword evidence="3 4" id="KW-0694">RNA-binding</keyword>
<comment type="caution">
    <text evidence="7">The sequence shown here is derived from an EMBL/GenBank/DDBJ whole genome shotgun (WGS) entry which is preliminary data.</text>
</comment>
<dbReference type="CDD" id="cd12285">
    <property type="entry name" value="RRM3_RBM39_like"/>
    <property type="match status" value="1"/>
</dbReference>
<dbReference type="Pfam" id="PF00076">
    <property type="entry name" value="RRM_1"/>
    <property type="match status" value="2"/>
</dbReference>
<dbReference type="SUPFAM" id="SSF54928">
    <property type="entry name" value="RNA-binding domain, RBD"/>
    <property type="match status" value="2"/>
</dbReference>
<dbReference type="GO" id="GO:0005634">
    <property type="term" value="C:nucleus"/>
    <property type="evidence" value="ECO:0007669"/>
    <property type="project" value="InterPro"/>
</dbReference>
<dbReference type="AlphaFoldDB" id="A0AAV8W2J9"/>
<sequence length="562" mass="63632">MAEDLDVEAMLEAPYKKDDEINGRPKENGDLGKRRSLDKKRRSSSRIRRSTSRGRRSSSRGRRSTSRNRRSISRGRRSTSRGRRSGSKSRRSRSRDRRITSKDRRRSRTPDKKRSRDPHQTRSRDRRSKSKEKRSRSRDRRSKSKDRRRRDRKSPSRDKKSPIPKKRSPSPITKPPFPRRPRSPLGLRGTSPLEELSPEERDARTVFVMQLSQRIRARDLEEFFSSVGKVRDVRMIVCNKTRRFKGIAYIEFKDPESVALALGLSGQKLLGVPIIVQHTQAEKNRMGNSMPNLMPKGMTGPMRLYVGSLHFNITEEMLRGIFEPFGKIDNIQLIMDPETGRSKGYGFITFHNCDDAKKALEQLNGFELAGRPMKVGNVTERLDLQQQGPSILDSDELDRSGIDLGATGRLQLMFKLAEGAGMQVPQAAANALSMATGQPIVPQVQTHTTPPIATQCFMLSNMFDPATESNKNWDVEIRDDVIEECNKHGGVLHVYVDKGSPQGNVYVKCPSIATAVASVNSLHGRWFAGRVITAAYVPLLNYHSLFPDAMTTTQLLLPSTRK</sequence>
<feature type="compositionally biased region" description="Basic residues" evidence="5">
    <location>
        <begin position="36"/>
        <end position="96"/>
    </location>
</feature>
<name>A0AAV8W2J9_9CUCU</name>
<dbReference type="Pfam" id="PF15519">
    <property type="entry name" value="RBM39linker"/>
    <property type="match status" value="1"/>
</dbReference>
<feature type="domain" description="RRM" evidence="6">
    <location>
        <begin position="302"/>
        <end position="380"/>
    </location>
</feature>
<evidence type="ECO:0000256" key="2">
    <source>
        <dbReference type="ARBA" id="ARBA00022737"/>
    </source>
</evidence>
<evidence type="ECO:0000259" key="6">
    <source>
        <dbReference type="PROSITE" id="PS50102"/>
    </source>
</evidence>
<dbReference type="CDD" id="cd12284">
    <property type="entry name" value="RRM2_RBM23_RBM39"/>
    <property type="match status" value="1"/>
</dbReference>
<organism evidence="7 8">
    <name type="scientific">Exocentrus adspersus</name>
    <dbReference type="NCBI Taxonomy" id="1586481"/>
    <lineage>
        <taxon>Eukaryota</taxon>
        <taxon>Metazoa</taxon>
        <taxon>Ecdysozoa</taxon>
        <taxon>Arthropoda</taxon>
        <taxon>Hexapoda</taxon>
        <taxon>Insecta</taxon>
        <taxon>Pterygota</taxon>
        <taxon>Neoptera</taxon>
        <taxon>Endopterygota</taxon>
        <taxon>Coleoptera</taxon>
        <taxon>Polyphaga</taxon>
        <taxon>Cucujiformia</taxon>
        <taxon>Chrysomeloidea</taxon>
        <taxon>Cerambycidae</taxon>
        <taxon>Lamiinae</taxon>
        <taxon>Acanthocinini</taxon>
        <taxon>Exocentrus</taxon>
    </lineage>
</organism>
<accession>A0AAV8W2J9</accession>
<dbReference type="InterPro" id="IPR035979">
    <property type="entry name" value="RBD_domain_sf"/>
</dbReference>
<evidence type="ECO:0000256" key="3">
    <source>
        <dbReference type="ARBA" id="ARBA00022884"/>
    </source>
</evidence>
<feature type="domain" description="RRM" evidence="6">
    <location>
        <begin position="204"/>
        <end position="281"/>
    </location>
</feature>
<dbReference type="NCBIfam" id="TIGR01622">
    <property type="entry name" value="SF-CC1"/>
    <property type="match status" value="1"/>
</dbReference>
<reference evidence="7 8" key="1">
    <citation type="journal article" date="2023" name="Insect Mol. Biol.">
        <title>Genome sequencing provides insights into the evolution of gene families encoding plant cell wall-degrading enzymes in longhorned beetles.</title>
        <authorList>
            <person name="Shin N.R."/>
            <person name="Okamura Y."/>
            <person name="Kirsch R."/>
            <person name="Pauchet Y."/>
        </authorList>
    </citation>
    <scope>NUCLEOTIDE SEQUENCE [LARGE SCALE GENOMIC DNA]</scope>
    <source>
        <strain evidence="7">EAD_L_NR</strain>
    </source>
</reference>
<dbReference type="InterPro" id="IPR012677">
    <property type="entry name" value="Nucleotide-bd_a/b_plait_sf"/>
</dbReference>
<keyword evidence="1" id="KW-0597">Phosphoprotein</keyword>
<evidence type="ECO:0000256" key="5">
    <source>
        <dbReference type="SAM" id="MobiDB-lite"/>
    </source>
</evidence>
<evidence type="ECO:0000256" key="4">
    <source>
        <dbReference type="PROSITE-ProRule" id="PRU00176"/>
    </source>
</evidence>
<dbReference type="InterPro" id="IPR006509">
    <property type="entry name" value="RBM39_SF"/>
</dbReference>
<dbReference type="GO" id="GO:0003723">
    <property type="term" value="F:RNA binding"/>
    <property type="evidence" value="ECO:0007669"/>
    <property type="project" value="UniProtKB-UniRule"/>
</dbReference>
<proteinExistence type="predicted"/>
<dbReference type="FunFam" id="3.30.70.330:FF:000090">
    <property type="entry name" value="RNA-binding protein 39 isoform X1"/>
    <property type="match status" value="1"/>
</dbReference>
<dbReference type="InterPro" id="IPR000504">
    <property type="entry name" value="RRM_dom"/>
</dbReference>
<dbReference type="FunFam" id="3.30.70.330:FF:000135">
    <property type="entry name" value="RNA-binding protein 39 isoform X2"/>
    <property type="match status" value="1"/>
</dbReference>
<dbReference type="SMART" id="SM00360">
    <property type="entry name" value="RRM"/>
    <property type="match status" value="3"/>
</dbReference>
<dbReference type="GO" id="GO:0006397">
    <property type="term" value="P:mRNA processing"/>
    <property type="evidence" value="ECO:0007669"/>
    <property type="project" value="InterPro"/>
</dbReference>
<protein>
    <recommendedName>
        <fullName evidence="6">RRM domain-containing protein</fullName>
    </recommendedName>
</protein>
<feature type="compositionally biased region" description="Basic and acidic residues" evidence="5">
    <location>
        <begin position="97"/>
        <end position="123"/>
    </location>
</feature>
<dbReference type="Proteomes" id="UP001159042">
    <property type="component" value="Unassembled WGS sequence"/>
</dbReference>
<dbReference type="InterPro" id="IPR029123">
    <property type="entry name" value="RBM39_linker"/>
</dbReference>
<evidence type="ECO:0000313" key="8">
    <source>
        <dbReference type="Proteomes" id="UP001159042"/>
    </source>
</evidence>
<evidence type="ECO:0000313" key="7">
    <source>
        <dbReference type="EMBL" id="KAJ8920728.1"/>
    </source>
</evidence>
<dbReference type="EMBL" id="JANEYG010000013">
    <property type="protein sequence ID" value="KAJ8920728.1"/>
    <property type="molecule type" value="Genomic_DNA"/>
</dbReference>
<feature type="region of interest" description="Disordered" evidence="5">
    <location>
        <begin position="1"/>
        <end position="199"/>
    </location>
</feature>
<keyword evidence="2" id="KW-0677">Repeat</keyword>
<dbReference type="PANTHER" id="PTHR48036">
    <property type="entry name" value="SPLICING FACTOR (PAD-1), PUTATIVE (AFU_ORTHOLOGUE AFUA_1G15810)-RELATED"/>
    <property type="match status" value="1"/>
</dbReference>
<dbReference type="PROSITE" id="PS50102">
    <property type="entry name" value="RRM"/>
    <property type="match status" value="2"/>
</dbReference>
<feature type="compositionally biased region" description="Basic residues" evidence="5">
    <location>
        <begin position="124"/>
        <end position="152"/>
    </location>
</feature>
<dbReference type="FunFam" id="3.30.70.330:FF:000080">
    <property type="entry name" value="RNA-binding protein 39 isoform X1"/>
    <property type="match status" value="1"/>
</dbReference>
<keyword evidence="8" id="KW-1185">Reference proteome</keyword>
<feature type="compositionally biased region" description="Basic and acidic residues" evidence="5">
    <location>
        <begin position="14"/>
        <end position="35"/>
    </location>
</feature>